<dbReference type="EC" id="2.1.1.72" evidence="2 7"/>
<evidence type="ECO:0000256" key="5">
    <source>
        <dbReference type="ARBA" id="ARBA00022691"/>
    </source>
</evidence>
<comment type="caution">
    <text evidence="8">The sequence shown here is derived from an EMBL/GenBank/DDBJ whole genome shotgun (WGS) entry which is preliminary data.</text>
</comment>
<comment type="similarity">
    <text evidence="1 7">Belongs to the N(4)/N(6)-methyltransferase family.</text>
</comment>
<evidence type="ECO:0000256" key="4">
    <source>
        <dbReference type="ARBA" id="ARBA00022679"/>
    </source>
</evidence>
<gene>
    <name evidence="8" type="ORF">TH68_03135</name>
</gene>
<dbReference type="AlphaFoldDB" id="A0A6N3X987"/>
<evidence type="ECO:0000256" key="3">
    <source>
        <dbReference type="ARBA" id="ARBA00022603"/>
    </source>
</evidence>
<dbReference type="InterPro" id="IPR002052">
    <property type="entry name" value="DNA_methylase_N6_adenine_CS"/>
</dbReference>
<name>A0A6N3X987_9SYNE</name>
<evidence type="ECO:0000256" key="1">
    <source>
        <dbReference type="ARBA" id="ARBA00006594"/>
    </source>
</evidence>
<dbReference type="PANTHER" id="PTHR30481">
    <property type="entry name" value="DNA ADENINE METHYLASE"/>
    <property type="match status" value="1"/>
</dbReference>
<keyword evidence="3 7" id="KW-0489">Methyltransferase</keyword>
<evidence type="ECO:0000256" key="2">
    <source>
        <dbReference type="ARBA" id="ARBA00011900"/>
    </source>
</evidence>
<dbReference type="GO" id="GO:0006298">
    <property type="term" value="P:mismatch repair"/>
    <property type="evidence" value="ECO:0007669"/>
    <property type="project" value="TreeGrafter"/>
</dbReference>
<dbReference type="PROSITE" id="PS00092">
    <property type="entry name" value="N6_MTASE"/>
    <property type="match status" value="1"/>
</dbReference>
<dbReference type="SUPFAM" id="SSF53335">
    <property type="entry name" value="S-adenosyl-L-methionine-dependent methyltransferases"/>
    <property type="match status" value="1"/>
</dbReference>
<protein>
    <recommendedName>
        <fullName evidence="2 7">Site-specific DNA-methyltransferase (adenine-specific)</fullName>
        <ecNumber evidence="2 7">2.1.1.72</ecNumber>
    </recommendedName>
</protein>
<dbReference type="GO" id="GO:0043565">
    <property type="term" value="F:sequence-specific DNA binding"/>
    <property type="evidence" value="ECO:0007669"/>
    <property type="project" value="TreeGrafter"/>
</dbReference>
<evidence type="ECO:0000256" key="6">
    <source>
        <dbReference type="ARBA" id="ARBA00047942"/>
    </source>
</evidence>
<evidence type="ECO:0000313" key="8">
    <source>
        <dbReference type="EMBL" id="KKZ14933.1"/>
    </source>
</evidence>
<accession>A0A6N3X987</accession>
<dbReference type="PANTHER" id="PTHR30481:SF3">
    <property type="entry name" value="DNA ADENINE METHYLASE"/>
    <property type="match status" value="1"/>
</dbReference>
<organism evidence="8 9">
    <name type="scientific">Candidatus Synechococcus spongiarum 142</name>
    <dbReference type="NCBI Taxonomy" id="1608213"/>
    <lineage>
        <taxon>Bacteria</taxon>
        <taxon>Bacillati</taxon>
        <taxon>Cyanobacteriota</taxon>
        <taxon>Cyanophyceae</taxon>
        <taxon>Synechococcales</taxon>
        <taxon>Synechococcaceae</taxon>
        <taxon>Synechococcus</taxon>
    </lineage>
</organism>
<dbReference type="PRINTS" id="PR00505">
    <property type="entry name" value="D12N6MTFRASE"/>
</dbReference>
<evidence type="ECO:0000256" key="7">
    <source>
        <dbReference type="RuleBase" id="RU361257"/>
    </source>
</evidence>
<dbReference type="InterPro" id="IPR012263">
    <property type="entry name" value="M_m6A_EcoRV"/>
</dbReference>
<dbReference type="InterPro" id="IPR023095">
    <property type="entry name" value="Ade_MeTrfase_dom_2"/>
</dbReference>
<keyword evidence="4 7" id="KW-0808">Transferase</keyword>
<dbReference type="Proteomes" id="UP000035054">
    <property type="component" value="Unassembled WGS sequence"/>
</dbReference>
<dbReference type="GO" id="GO:0009307">
    <property type="term" value="P:DNA restriction-modification system"/>
    <property type="evidence" value="ECO:0007669"/>
    <property type="project" value="InterPro"/>
</dbReference>
<proteinExistence type="inferred from homology"/>
<dbReference type="EMBL" id="JXUO01000098">
    <property type="protein sequence ID" value="KKZ14933.1"/>
    <property type="molecule type" value="Genomic_DNA"/>
</dbReference>
<comment type="catalytic activity">
    <reaction evidence="6 7">
        <text>a 2'-deoxyadenosine in DNA + S-adenosyl-L-methionine = an N(6)-methyl-2'-deoxyadenosine in DNA + S-adenosyl-L-homocysteine + H(+)</text>
        <dbReference type="Rhea" id="RHEA:15197"/>
        <dbReference type="Rhea" id="RHEA-COMP:12418"/>
        <dbReference type="Rhea" id="RHEA-COMP:12419"/>
        <dbReference type="ChEBI" id="CHEBI:15378"/>
        <dbReference type="ChEBI" id="CHEBI:57856"/>
        <dbReference type="ChEBI" id="CHEBI:59789"/>
        <dbReference type="ChEBI" id="CHEBI:90615"/>
        <dbReference type="ChEBI" id="CHEBI:90616"/>
        <dbReference type="EC" id="2.1.1.72"/>
    </reaction>
</comment>
<dbReference type="InterPro" id="IPR029063">
    <property type="entry name" value="SAM-dependent_MTases_sf"/>
</dbReference>
<dbReference type="Gene3D" id="1.10.1020.10">
    <property type="entry name" value="Adenine-specific Methyltransferase, Domain 2"/>
    <property type="match status" value="1"/>
</dbReference>
<reference evidence="8 9" key="1">
    <citation type="submission" date="2015-01" db="EMBL/GenBank/DDBJ databases">
        <title>Lifestyle Evolution in Cyanobacterial Symbionts of Sponges.</title>
        <authorList>
            <person name="Burgsdorf I."/>
            <person name="Slaby B.M."/>
            <person name="Handley K.M."/>
            <person name="Haber M."/>
            <person name="Blom J."/>
            <person name="Marshall C.W."/>
            <person name="Gilbert J.A."/>
            <person name="Hentschel U."/>
            <person name="Steindler L."/>
        </authorList>
    </citation>
    <scope>NUCLEOTIDE SEQUENCE [LARGE SCALE GENOMIC DNA]</scope>
    <source>
        <strain evidence="8">142</strain>
    </source>
</reference>
<sequence length="266" mass="31470">MQGIKTKAVPFIRQHVNWDGNGRWIEPFVGSGSVVFNINPDRALLGDINPHLIQFYRSIQEGTVTGDTVHTFLEREGAILRQIGQEYYYQVRDRFNELHDPHDFLFLNRSCFNGLMRFNRRGGFNTPFCKKSDRFRPAYMTRISNQVRWVAEKMKDRSWVFECIDWTELLSQVKHSDIVYADPPYAGRFTDYYNSWNENDANSFEAALKNLPCPFLYSMWSENKYRRNDRLHRSFEIYEIKTFSHFYHLGSTENLRNGMTEALVIG</sequence>
<dbReference type="GO" id="GO:0032259">
    <property type="term" value="P:methylation"/>
    <property type="evidence" value="ECO:0007669"/>
    <property type="project" value="UniProtKB-KW"/>
</dbReference>
<dbReference type="GO" id="GO:1904047">
    <property type="term" value="F:S-adenosyl-L-methionine binding"/>
    <property type="evidence" value="ECO:0007669"/>
    <property type="project" value="TreeGrafter"/>
</dbReference>
<dbReference type="InterPro" id="IPR012327">
    <property type="entry name" value="MeTrfase_D12"/>
</dbReference>
<dbReference type="Gene3D" id="3.40.50.150">
    <property type="entry name" value="Vaccinia Virus protein VP39"/>
    <property type="match status" value="1"/>
</dbReference>
<dbReference type="GO" id="GO:0009007">
    <property type="term" value="F:site-specific DNA-methyltransferase (adenine-specific) activity"/>
    <property type="evidence" value="ECO:0007669"/>
    <property type="project" value="UniProtKB-UniRule"/>
</dbReference>
<evidence type="ECO:0000313" key="9">
    <source>
        <dbReference type="Proteomes" id="UP000035054"/>
    </source>
</evidence>
<keyword evidence="5 7" id="KW-0949">S-adenosyl-L-methionine</keyword>
<dbReference type="Pfam" id="PF02086">
    <property type="entry name" value="MethyltransfD12"/>
    <property type="match status" value="1"/>
</dbReference>
<dbReference type="NCBIfam" id="TIGR00571">
    <property type="entry name" value="dam"/>
    <property type="match status" value="1"/>
</dbReference>
<dbReference type="PIRSF" id="PIRSF000398">
    <property type="entry name" value="M_m6A_EcoRV"/>
    <property type="match status" value="1"/>
</dbReference>